<keyword evidence="1" id="KW-0812">Transmembrane</keyword>
<dbReference type="Pfam" id="PF12158">
    <property type="entry name" value="DUF3592"/>
    <property type="match status" value="1"/>
</dbReference>
<feature type="transmembrane region" description="Helical" evidence="1">
    <location>
        <begin position="129"/>
        <end position="147"/>
    </location>
</feature>
<gene>
    <name evidence="3" type="ORF">RASY3_05215</name>
</gene>
<dbReference type="InterPro" id="IPR021994">
    <property type="entry name" value="DUF3592"/>
</dbReference>
<dbReference type="Proteomes" id="UP000021369">
    <property type="component" value="Unassembled WGS sequence"/>
</dbReference>
<feature type="transmembrane region" description="Helical" evidence="1">
    <location>
        <begin position="14"/>
        <end position="34"/>
    </location>
</feature>
<name>A0A011V3Q3_RUMAL</name>
<dbReference type="PATRIC" id="fig|1341156.4.peg.1461"/>
<feature type="domain" description="DUF3592" evidence="2">
    <location>
        <begin position="46"/>
        <end position="114"/>
    </location>
</feature>
<evidence type="ECO:0000259" key="2">
    <source>
        <dbReference type="Pfam" id="PF12158"/>
    </source>
</evidence>
<reference evidence="3 4" key="1">
    <citation type="submission" date="2013-06" db="EMBL/GenBank/DDBJ databases">
        <title>Rumen cellulosomics: divergent fiber-degrading strategies revealed by comparative genome-wide analysis of six Ruminococcal strains.</title>
        <authorList>
            <person name="Dassa B."/>
            <person name="Borovok I."/>
            <person name="Lamed R."/>
            <person name="Flint H."/>
            <person name="Yeoman C.J."/>
            <person name="White B."/>
            <person name="Bayer E.A."/>
        </authorList>
    </citation>
    <scope>NUCLEOTIDE SEQUENCE [LARGE SCALE GENOMIC DNA]</scope>
    <source>
        <strain evidence="3 4">SY3</strain>
    </source>
</reference>
<protein>
    <recommendedName>
        <fullName evidence="2">DUF3592 domain-containing protein</fullName>
    </recommendedName>
</protein>
<proteinExistence type="predicted"/>
<dbReference type="EMBL" id="JEOB01000002">
    <property type="protein sequence ID" value="EXM40082.1"/>
    <property type="molecule type" value="Genomic_DNA"/>
</dbReference>
<keyword evidence="1" id="KW-1133">Transmembrane helix</keyword>
<evidence type="ECO:0000256" key="1">
    <source>
        <dbReference type="SAM" id="Phobius"/>
    </source>
</evidence>
<accession>A0A011V3Q3</accession>
<sequence>MAARTNMVPSYKTFFFWGLILMLTATVIFFFGIYTNNMRERCTESTTGVVKSVKKFRVSKKTGTHRTETHYWYKTTYEFKVDGKVYSGRSTLDEKRRLYEGSPLHVNYNPSKPGKEHYTPLDDDCTGKFAVSVFFGVIGVIILAAGIKDKARFNRSNGINADLNGMNNTDKC</sequence>
<keyword evidence="1" id="KW-0472">Membrane</keyword>
<dbReference type="AlphaFoldDB" id="A0A011V3Q3"/>
<evidence type="ECO:0000313" key="4">
    <source>
        <dbReference type="Proteomes" id="UP000021369"/>
    </source>
</evidence>
<evidence type="ECO:0000313" key="3">
    <source>
        <dbReference type="EMBL" id="EXM40082.1"/>
    </source>
</evidence>
<organism evidence="3 4">
    <name type="scientific">Ruminococcus albus SY3</name>
    <dbReference type="NCBI Taxonomy" id="1341156"/>
    <lineage>
        <taxon>Bacteria</taxon>
        <taxon>Bacillati</taxon>
        <taxon>Bacillota</taxon>
        <taxon>Clostridia</taxon>
        <taxon>Eubacteriales</taxon>
        <taxon>Oscillospiraceae</taxon>
        <taxon>Ruminococcus</taxon>
    </lineage>
</organism>
<keyword evidence="4" id="KW-1185">Reference proteome</keyword>
<comment type="caution">
    <text evidence="3">The sequence shown here is derived from an EMBL/GenBank/DDBJ whole genome shotgun (WGS) entry which is preliminary data.</text>
</comment>